<gene>
    <name evidence="5" type="ORF">RVY80_03030</name>
</gene>
<dbReference type="SUPFAM" id="SSF53383">
    <property type="entry name" value="PLP-dependent transferases"/>
    <property type="match status" value="1"/>
</dbReference>
<evidence type="ECO:0000313" key="5">
    <source>
        <dbReference type="EMBL" id="MDV5087820.1"/>
    </source>
</evidence>
<dbReference type="InterPro" id="IPR015424">
    <property type="entry name" value="PyrdxlP-dep_Trfase"/>
</dbReference>
<sequence>MWEIYESKYSELLDKGLLRSQRIIESAQLTKSVVDHQDILMFSSSNYLSISELPTLWDKAIEVSKTYGAGACGSRLTTGNTALHVELEARLAKMTGYESTLLFSSGYMANIGIFSALVTPDTLVFSDEKNHASIIDGLRMSRAQVTVYPHMNLEALETMVGDARRNGHKGPIILVSDYVFSMDGDVLLLEDFVKVGKRWEAITVIDDAHGFGITNMPYTPRPDILMGCLSKAIGSEGAFVASSQLIIHLLQNLGRSYMFSTSCSPFSIAFALSALDYIQEHPELIERLQHNQQYLVQRLASIGFAVQNSSHIVPIPMGSATRAVAMAEKLWEDGIWTTPIRYPAVPEGEAILRITLMAGHTEEQIDELVHSLQRNTEKTL</sequence>
<evidence type="ECO:0000256" key="2">
    <source>
        <dbReference type="ARBA" id="ARBA00011738"/>
    </source>
</evidence>
<protein>
    <submittedName>
        <fullName evidence="5">8-amino-7-oxononanoate synthase</fullName>
        <ecNumber evidence="5">2.3.1.47</ecNumber>
    </submittedName>
</protein>
<evidence type="ECO:0000256" key="3">
    <source>
        <dbReference type="ARBA" id="ARBA00022679"/>
    </source>
</evidence>
<name>A0ABU3Z7D1_9FIRM</name>
<accession>A0ABU3Z7D1</accession>
<dbReference type="InterPro" id="IPR050087">
    <property type="entry name" value="AON_synthase_class-II"/>
</dbReference>
<keyword evidence="5" id="KW-0012">Acyltransferase</keyword>
<dbReference type="PANTHER" id="PTHR13693">
    <property type="entry name" value="CLASS II AMINOTRANSFERASE/8-AMINO-7-OXONONANOATE SYNTHASE"/>
    <property type="match status" value="1"/>
</dbReference>
<dbReference type="EMBL" id="JAWJZB010000003">
    <property type="protein sequence ID" value="MDV5087820.1"/>
    <property type="molecule type" value="Genomic_DNA"/>
</dbReference>
<dbReference type="InterPro" id="IPR004839">
    <property type="entry name" value="Aminotransferase_I/II_large"/>
</dbReference>
<dbReference type="Proteomes" id="UP001272515">
    <property type="component" value="Unassembled WGS sequence"/>
</dbReference>
<dbReference type="GO" id="GO:0008710">
    <property type="term" value="F:8-amino-7-oxononanoate synthase activity"/>
    <property type="evidence" value="ECO:0007669"/>
    <property type="project" value="UniProtKB-EC"/>
</dbReference>
<evidence type="ECO:0000313" key="6">
    <source>
        <dbReference type="Proteomes" id="UP001272515"/>
    </source>
</evidence>
<evidence type="ECO:0000259" key="4">
    <source>
        <dbReference type="Pfam" id="PF00155"/>
    </source>
</evidence>
<comment type="cofactor">
    <cofactor evidence="1">
        <name>pyridoxal 5'-phosphate</name>
        <dbReference type="ChEBI" id="CHEBI:597326"/>
    </cofactor>
</comment>
<comment type="caution">
    <text evidence="5">The sequence shown here is derived from an EMBL/GenBank/DDBJ whole genome shotgun (WGS) entry which is preliminary data.</text>
</comment>
<comment type="subunit">
    <text evidence="2">Homodimer.</text>
</comment>
<proteinExistence type="predicted"/>
<reference evidence="5 6" key="1">
    <citation type="submission" date="2023-10" db="EMBL/GenBank/DDBJ databases">
        <title>Veillonella sp. nov., isolated from a pig farm feces dump.</title>
        <authorList>
            <person name="Chang Y.-H."/>
        </authorList>
    </citation>
    <scope>NUCLEOTIDE SEQUENCE [LARGE SCALE GENOMIC DNA]</scope>
    <source>
        <strain evidence="5 6">YH-vei2233</strain>
    </source>
</reference>
<dbReference type="RefSeq" id="WP_317329648.1">
    <property type="nucleotide sequence ID" value="NZ_JAWJZA010000001.1"/>
</dbReference>
<evidence type="ECO:0000256" key="1">
    <source>
        <dbReference type="ARBA" id="ARBA00001933"/>
    </source>
</evidence>
<feature type="domain" description="Aminotransferase class I/classII large" evidence="4">
    <location>
        <begin position="38"/>
        <end position="372"/>
    </location>
</feature>
<keyword evidence="3 5" id="KW-0808">Transferase</keyword>
<keyword evidence="6" id="KW-1185">Reference proteome</keyword>
<dbReference type="InterPro" id="IPR015421">
    <property type="entry name" value="PyrdxlP-dep_Trfase_major"/>
</dbReference>
<dbReference type="InterPro" id="IPR015422">
    <property type="entry name" value="PyrdxlP-dep_Trfase_small"/>
</dbReference>
<dbReference type="Pfam" id="PF00155">
    <property type="entry name" value="Aminotran_1_2"/>
    <property type="match status" value="1"/>
</dbReference>
<dbReference type="Gene3D" id="3.40.640.10">
    <property type="entry name" value="Type I PLP-dependent aspartate aminotransferase-like (Major domain)"/>
    <property type="match status" value="1"/>
</dbReference>
<dbReference type="EC" id="2.3.1.47" evidence="5"/>
<organism evidence="5 6">
    <name type="scientific">Veillonella absiana</name>
    <dbReference type="NCBI Taxonomy" id="3079305"/>
    <lineage>
        <taxon>Bacteria</taxon>
        <taxon>Bacillati</taxon>
        <taxon>Bacillota</taxon>
        <taxon>Negativicutes</taxon>
        <taxon>Veillonellales</taxon>
        <taxon>Veillonellaceae</taxon>
        <taxon>Veillonella</taxon>
    </lineage>
</organism>
<dbReference type="Gene3D" id="3.90.1150.10">
    <property type="entry name" value="Aspartate Aminotransferase, domain 1"/>
    <property type="match status" value="1"/>
</dbReference>